<dbReference type="EMBL" id="KQ242945">
    <property type="protein sequence ID" value="KNC76840.1"/>
    <property type="molecule type" value="Genomic_DNA"/>
</dbReference>
<feature type="region of interest" description="Disordered" evidence="1">
    <location>
        <begin position="456"/>
        <end position="482"/>
    </location>
</feature>
<reference evidence="2 3" key="1">
    <citation type="submission" date="2011-02" db="EMBL/GenBank/DDBJ databases">
        <title>The Genome Sequence of Sphaeroforma arctica JP610.</title>
        <authorList>
            <consortium name="The Broad Institute Genome Sequencing Platform"/>
            <person name="Russ C."/>
            <person name="Cuomo C."/>
            <person name="Young S.K."/>
            <person name="Zeng Q."/>
            <person name="Gargeya S."/>
            <person name="Alvarado L."/>
            <person name="Berlin A."/>
            <person name="Chapman S.B."/>
            <person name="Chen Z."/>
            <person name="Freedman E."/>
            <person name="Gellesch M."/>
            <person name="Goldberg J."/>
            <person name="Griggs A."/>
            <person name="Gujja S."/>
            <person name="Heilman E."/>
            <person name="Heiman D."/>
            <person name="Howarth C."/>
            <person name="Mehta T."/>
            <person name="Neiman D."/>
            <person name="Pearson M."/>
            <person name="Roberts A."/>
            <person name="Saif S."/>
            <person name="Shea T."/>
            <person name="Shenoy N."/>
            <person name="Sisk P."/>
            <person name="Stolte C."/>
            <person name="Sykes S."/>
            <person name="White J."/>
            <person name="Yandava C."/>
            <person name="Burger G."/>
            <person name="Gray M.W."/>
            <person name="Holland P.W.H."/>
            <person name="King N."/>
            <person name="Lang F.B.F."/>
            <person name="Roger A.J."/>
            <person name="Ruiz-Trillo I."/>
            <person name="Haas B."/>
            <person name="Nusbaum C."/>
            <person name="Birren B."/>
        </authorList>
    </citation>
    <scope>NUCLEOTIDE SEQUENCE [LARGE SCALE GENOMIC DNA]</scope>
    <source>
        <strain evidence="2 3">JP610</strain>
    </source>
</reference>
<protein>
    <recommendedName>
        <fullName evidence="4">Core-binding (CB) domain-containing protein</fullName>
    </recommendedName>
</protein>
<sequence length="516" mass="58199">MAIILRLPPAGKLLHSQIAAFHRGFATAVEQRNPGLSIWRSIPENRESESANFDIPIPKDMAAESSSNNHLRFIQDRTRHILTSPGDDNGVCRRMEIDQTTMANSSFRSKYTRFSVRILPQKSRYRRHTTTMFDRFQHRPTRTQKAVQSIKANECTATEVSMVLSSAVSDVAGIVGVYAGQAEPGDRRSLPDGEAPRVPLDRAFVRYTPYLSSAVSDVAGIVGVYAGQAEPGDRRSLPDGEDPRVPLDRAFVRYTPYIQQLADSARSVEERIPSQLLLQQSTPGTRYFYHAVPQQMGTISRTSGYTGNNVGQNLLSTRQTTPEGGNNSPSMETGNLVATHSSQYIRPNYFGARCRTLSQSHRQRAGYRLSSHTPIRRSSIRTTGQQTNSTVALDFLCQQIASGGLTEGTRNIYTHAMRIWHEYHTANRILAQLPSYEYLHSFLQYCFYKGHHPDQVRQNEQRSTAPHTHRDNQFSSTDKGHRPSKITYLCGIRITRSQRSINRRFQPIGSIRNFVR</sequence>
<evidence type="ECO:0000313" key="3">
    <source>
        <dbReference type="Proteomes" id="UP000054560"/>
    </source>
</evidence>
<proteinExistence type="predicted"/>
<keyword evidence="3" id="KW-1185">Reference proteome</keyword>
<dbReference type="Proteomes" id="UP000054560">
    <property type="component" value="Unassembled WGS sequence"/>
</dbReference>
<evidence type="ECO:0000256" key="1">
    <source>
        <dbReference type="SAM" id="MobiDB-lite"/>
    </source>
</evidence>
<dbReference type="GeneID" id="25911186"/>
<organism evidence="2 3">
    <name type="scientific">Sphaeroforma arctica JP610</name>
    <dbReference type="NCBI Taxonomy" id="667725"/>
    <lineage>
        <taxon>Eukaryota</taxon>
        <taxon>Ichthyosporea</taxon>
        <taxon>Ichthyophonida</taxon>
        <taxon>Sphaeroforma</taxon>
    </lineage>
</organism>
<evidence type="ECO:0008006" key="4">
    <source>
        <dbReference type="Google" id="ProtNLM"/>
    </source>
</evidence>
<evidence type="ECO:0000313" key="2">
    <source>
        <dbReference type="EMBL" id="KNC76840.1"/>
    </source>
</evidence>
<gene>
    <name evidence="2" type="ORF">SARC_10682</name>
</gene>
<accession>A0A0L0FJ97</accession>
<name>A0A0L0FJ97_9EUKA</name>
<dbReference type="AlphaFoldDB" id="A0A0L0FJ97"/>
<dbReference type="RefSeq" id="XP_014150742.1">
    <property type="nucleotide sequence ID" value="XM_014295267.1"/>
</dbReference>